<protein>
    <submittedName>
        <fullName evidence="1">Uncharacterized protein</fullName>
    </submittedName>
</protein>
<feature type="non-terminal residue" evidence="1">
    <location>
        <position position="1"/>
    </location>
</feature>
<dbReference type="Proteomes" id="UP001177023">
    <property type="component" value="Unassembled WGS sequence"/>
</dbReference>
<evidence type="ECO:0000313" key="1">
    <source>
        <dbReference type="EMBL" id="CAJ0572638.1"/>
    </source>
</evidence>
<dbReference type="EMBL" id="CATQJA010002602">
    <property type="protein sequence ID" value="CAJ0572638.1"/>
    <property type="molecule type" value="Genomic_DNA"/>
</dbReference>
<dbReference type="AlphaFoldDB" id="A0AA36FY98"/>
<accession>A0AA36FY98</accession>
<reference evidence="1" key="1">
    <citation type="submission" date="2023-06" db="EMBL/GenBank/DDBJ databases">
        <authorList>
            <person name="Delattre M."/>
        </authorList>
    </citation>
    <scope>NUCLEOTIDE SEQUENCE</scope>
    <source>
        <strain evidence="1">AF72</strain>
    </source>
</reference>
<gene>
    <name evidence="1" type="ORF">MSPICULIGERA_LOCUS11021</name>
</gene>
<organism evidence="1 2">
    <name type="scientific">Mesorhabditis spiculigera</name>
    <dbReference type="NCBI Taxonomy" id="96644"/>
    <lineage>
        <taxon>Eukaryota</taxon>
        <taxon>Metazoa</taxon>
        <taxon>Ecdysozoa</taxon>
        <taxon>Nematoda</taxon>
        <taxon>Chromadorea</taxon>
        <taxon>Rhabditida</taxon>
        <taxon>Rhabditina</taxon>
        <taxon>Rhabditomorpha</taxon>
        <taxon>Rhabditoidea</taxon>
        <taxon>Rhabditidae</taxon>
        <taxon>Mesorhabditinae</taxon>
        <taxon>Mesorhabditis</taxon>
    </lineage>
</organism>
<name>A0AA36FY98_9BILA</name>
<keyword evidence="2" id="KW-1185">Reference proteome</keyword>
<proteinExistence type="predicted"/>
<evidence type="ECO:0000313" key="2">
    <source>
        <dbReference type="Proteomes" id="UP001177023"/>
    </source>
</evidence>
<comment type="caution">
    <text evidence="1">The sequence shown here is derived from an EMBL/GenBank/DDBJ whole genome shotgun (WGS) entry which is preliminary data.</text>
</comment>
<sequence>MTLHSLFLLFLAYGPAQTTQAASRIVCCTGW</sequence>